<dbReference type="EMBL" id="CP072649">
    <property type="protein sequence ID" value="QUW04169.1"/>
    <property type="molecule type" value="Genomic_DNA"/>
</dbReference>
<dbReference type="InterPro" id="IPR006143">
    <property type="entry name" value="RND_pump_MFP"/>
</dbReference>
<dbReference type="Pfam" id="PF25876">
    <property type="entry name" value="HH_MFP_RND"/>
    <property type="match status" value="1"/>
</dbReference>
<dbReference type="Gene3D" id="1.10.287.470">
    <property type="entry name" value="Helix hairpin bin"/>
    <property type="match status" value="3"/>
</dbReference>
<sequence length="443" mass="47661">MTWRPRVARYSRPGRHPAVWPVQMLLLIATLLTAVGCQKTTETRAAAPASDAPSPVQVARVQARQRPQTIGATGSVVALRQSAVAPMVAGHITSVAVDVGDLVSAGQPILRLDDWEAHQRLAQARAAVVQAEAAEAQLRARLALDQSPFDPRQTPEAEAARAELAAAEAEAQLAAATLARYERLARNDNITRAALDEARTNVEKAQSNLRAARRRYEALLQGLRAEYAGLRAAQSRLDEARAQVALAEKAVEDTTVRAPFAGCIAERLANPGEFASPDKPVVVLVALERVKLELRLPETSAARIRLGQEVDASVEAHPGLAIRGKVTAIRPVVEAATRMVVVDAIVANTERKLRPGMFVTAQIGLGETVSRLVVPSAAVWRHPTLDAFVVFVVEDNRARLRLVQVGESLADEVEVYSGVSQGERVIVSDPKSVVEGREVLCSE</sequence>
<dbReference type="PANTHER" id="PTHR30469">
    <property type="entry name" value="MULTIDRUG RESISTANCE PROTEIN MDTA"/>
    <property type="match status" value="1"/>
</dbReference>
<feature type="domain" description="YknX-like C-terminal permuted SH3-like" evidence="5">
    <location>
        <begin position="372"/>
        <end position="439"/>
    </location>
</feature>
<keyword evidence="7" id="KW-1185">Reference proteome</keyword>
<proteinExistence type="inferred from homology"/>
<keyword evidence="2" id="KW-0175">Coiled coil</keyword>
<evidence type="ECO:0000259" key="5">
    <source>
        <dbReference type="Pfam" id="PF25989"/>
    </source>
</evidence>
<feature type="domain" description="Multidrug resistance protein MdtA-like alpha-helical hairpin" evidence="3">
    <location>
        <begin position="158"/>
        <end position="212"/>
    </location>
</feature>
<feature type="coiled-coil region" evidence="2">
    <location>
        <begin position="121"/>
        <end position="257"/>
    </location>
</feature>
<dbReference type="Gene3D" id="2.40.50.100">
    <property type="match status" value="2"/>
</dbReference>
<evidence type="ECO:0000259" key="3">
    <source>
        <dbReference type="Pfam" id="PF25876"/>
    </source>
</evidence>
<comment type="similarity">
    <text evidence="1">Belongs to the membrane fusion protein (MFP) (TC 8.A.1) family.</text>
</comment>
<evidence type="ECO:0000313" key="6">
    <source>
        <dbReference type="EMBL" id="QUW04169.1"/>
    </source>
</evidence>
<dbReference type="Gene3D" id="2.40.420.20">
    <property type="match status" value="1"/>
</dbReference>
<dbReference type="InterPro" id="IPR058792">
    <property type="entry name" value="Beta-barrel_RND_2"/>
</dbReference>
<dbReference type="NCBIfam" id="TIGR01730">
    <property type="entry name" value="RND_mfp"/>
    <property type="match status" value="1"/>
</dbReference>
<evidence type="ECO:0000259" key="4">
    <source>
        <dbReference type="Pfam" id="PF25954"/>
    </source>
</evidence>
<evidence type="ECO:0000256" key="1">
    <source>
        <dbReference type="ARBA" id="ARBA00009477"/>
    </source>
</evidence>
<reference evidence="6 7" key="1">
    <citation type="submission" date="2021-03" db="EMBL/GenBank/DDBJ databases">
        <title>Genomic and phenotypic characterization of Chloracidobacterium isolates provides evidence for multiple species.</title>
        <authorList>
            <person name="Saini M.K."/>
            <person name="Costas A.M.G."/>
            <person name="Tank M."/>
            <person name="Bryant D.A."/>
        </authorList>
    </citation>
    <scope>NUCLEOTIDE SEQUENCE [LARGE SCALE GENOMIC DNA]</scope>
    <source>
        <strain evidence="6 7">BV2-C</strain>
    </source>
</reference>
<evidence type="ECO:0000256" key="2">
    <source>
        <dbReference type="SAM" id="Coils"/>
    </source>
</evidence>
<dbReference type="Pfam" id="PF25954">
    <property type="entry name" value="Beta-barrel_RND_2"/>
    <property type="match status" value="1"/>
</dbReference>
<dbReference type="PANTHER" id="PTHR30469:SF15">
    <property type="entry name" value="HLYD FAMILY OF SECRETION PROTEINS"/>
    <property type="match status" value="1"/>
</dbReference>
<protein>
    <submittedName>
        <fullName evidence="6">Efflux RND transporter periplasmic adaptor subunit</fullName>
    </submittedName>
</protein>
<dbReference type="Pfam" id="PF25989">
    <property type="entry name" value="YknX_C"/>
    <property type="match status" value="1"/>
</dbReference>
<dbReference type="SUPFAM" id="SSF111369">
    <property type="entry name" value="HlyD-like secretion proteins"/>
    <property type="match status" value="2"/>
</dbReference>
<dbReference type="RefSeq" id="WP_211430058.1">
    <property type="nucleotide sequence ID" value="NZ_CP072649.1"/>
</dbReference>
<dbReference type="InterPro" id="IPR058637">
    <property type="entry name" value="YknX-like_C"/>
</dbReference>
<dbReference type="InterPro" id="IPR058624">
    <property type="entry name" value="MdtA-like_HH"/>
</dbReference>
<dbReference type="Proteomes" id="UP000676506">
    <property type="component" value="Chromosome 2"/>
</dbReference>
<accession>A0ABX8BES0</accession>
<name>A0ABX8BES0_9BACT</name>
<evidence type="ECO:0000313" key="7">
    <source>
        <dbReference type="Proteomes" id="UP000676506"/>
    </source>
</evidence>
<feature type="domain" description="CusB-like beta-barrel" evidence="4">
    <location>
        <begin position="292"/>
        <end position="363"/>
    </location>
</feature>
<gene>
    <name evidence="6" type="ORF">J8C06_14090</name>
</gene>
<organism evidence="6 7">
    <name type="scientific">Chloracidobacterium validum</name>
    <dbReference type="NCBI Taxonomy" id="2821543"/>
    <lineage>
        <taxon>Bacteria</taxon>
        <taxon>Pseudomonadati</taxon>
        <taxon>Acidobacteriota</taxon>
        <taxon>Terriglobia</taxon>
        <taxon>Terriglobales</taxon>
        <taxon>Acidobacteriaceae</taxon>
        <taxon>Chloracidobacterium</taxon>
    </lineage>
</organism>
<dbReference type="Gene3D" id="2.40.30.170">
    <property type="match status" value="1"/>
</dbReference>